<dbReference type="SMART" id="SM00382">
    <property type="entry name" value="AAA"/>
    <property type="match status" value="2"/>
</dbReference>
<dbReference type="InterPro" id="IPR003593">
    <property type="entry name" value="AAA+_ATPase"/>
</dbReference>
<organism evidence="5 6">
    <name type="scientific">Thioalkalivibrio versutus</name>
    <dbReference type="NCBI Taxonomy" id="106634"/>
    <lineage>
        <taxon>Bacteria</taxon>
        <taxon>Pseudomonadati</taxon>
        <taxon>Pseudomonadota</taxon>
        <taxon>Gammaproteobacteria</taxon>
        <taxon>Chromatiales</taxon>
        <taxon>Ectothiorhodospiraceae</taxon>
        <taxon>Thioalkalivibrio</taxon>
    </lineage>
</organism>
<dbReference type="InterPro" id="IPR027417">
    <property type="entry name" value="P-loop_NTPase"/>
</dbReference>
<dbReference type="OrthoDB" id="9809379at2"/>
<dbReference type="GO" id="GO:0005524">
    <property type="term" value="F:ATP binding"/>
    <property type="evidence" value="ECO:0007669"/>
    <property type="project" value="UniProtKB-KW"/>
</dbReference>
<keyword evidence="3" id="KW-0067">ATP-binding</keyword>
<proteinExistence type="inferred from homology"/>
<reference evidence="5 6" key="1">
    <citation type="submission" date="2015-04" db="EMBL/GenBank/DDBJ databases">
        <title>Complete Sequence for the Genome of the Thioalkalivibrio versutus D301.</title>
        <authorList>
            <person name="Mu T."/>
            <person name="Zhou J."/>
            <person name="Xu X."/>
        </authorList>
    </citation>
    <scope>NUCLEOTIDE SEQUENCE [LARGE SCALE GENOMIC DNA]</scope>
    <source>
        <strain evidence="5 6">D301</strain>
    </source>
</reference>
<dbReference type="Proteomes" id="UP000064201">
    <property type="component" value="Chromosome"/>
</dbReference>
<dbReference type="STRING" id="106634.TVD_06035"/>
<gene>
    <name evidence="5" type="ORF">TVD_06035</name>
</gene>
<dbReference type="Gene3D" id="3.40.50.300">
    <property type="entry name" value="P-loop containing nucleotide triphosphate hydrolases"/>
    <property type="match status" value="2"/>
</dbReference>
<dbReference type="GO" id="GO:0016887">
    <property type="term" value="F:ATP hydrolysis activity"/>
    <property type="evidence" value="ECO:0007669"/>
    <property type="project" value="InterPro"/>
</dbReference>
<dbReference type="PATRIC" id="fig|106634.4.peg.1234"/>
<evidence type="ECO:0000256" key="2">
    <source>
        <dbReference type="ARBA" id="ARBA00022741"/>
    </source>
</evidence>
<evidence type="ECO:0000259" key="4">
    <source>
        <dbReference type="SMART" id="SM00382"/>
    </source>
</evidence>
<keyword evidence="6" id="KW-1185">Reference proteome</keyword>
<protein>
    <recommendedName>
        <fullName evidence="4">AAA+ ATPase domain-containing protein</fullName>
    </recommendedName>
</protein>
<feature type="domain" description="AAA+ ATPase" evidence="4">
    <location>
        <begin position="255"/>
        <end position="391"/>
    </location>
</feature>
<evidence type="ECO:0000256" key="1">
    <source>
        <dbReference type="ARBA" id="ARBA00006914"/>
    </source>
</evidence>
<dbReference type="AlphaFoldDB" id="A0A0G3G3F9"/>
<dbReference type="InterPro" id="IPR050221">
    <property type="entry name" value="26S_Proteasome_ATPase"/>
</dbReference>
<comment type="similarity">
    <text evidence="1">Belongs to the AAA ATPase family.</text>
</comment>
<keyword evidence="2" id="KW-0547">Nucleotide-binding</keyword>
<evidence type="ECO:0000313" key="5">
    <source>
        <dbReference type="EMBL" id="AKJ94944.1"/>
    </source>
</evidence>
<evidence type="ECO:0000313" key="6">
    <source>
        <dbReference type="Proteomes" id="UP000064201"/>
    </source>
</evidence>
<dbReference type="RefSeq" id="WP_047251085.1">
    <property type="nucleotide sequence ID" value="NZ_CP011367.1"/>
</dbReference>
<name>A0A0G3G3F9_9GAMM</name>
<dbReference type="EMBL" id="CP011367">
    <property type="protein sequence ID" value="AKJ94944.1"/>
    <property type="molecule type" value="Genomic_DNA"/>
</dbReference>
<evidence type="ECO:0000256" key="3">
    <source>
        <dbReference type="ARBA" id="ARBA00022840"/>
    </source>
</evidence>
<sequence>MPRTGRMRHRRYPSQSRPLRGEAALWALRLWVAARRRDHGDWLLQELQSETLTDLGVDLSGDTAMEPLDDVLDPERIDEALEEQLERMNRQPIQPQRQRFTTNIRALGDRLGLIECEQQILLFLVLHEADADFSSMVAIARKAVTMSATEAMAIALDFPEREVRAALSSDGTLMRSGLIQFDVRMGMDSANMEYELLRGIGLELDAPEASPDAIFRTYFRPSPAPRDGLLPMTHLEEERARVAALLRQASRQGAQGINILIHGEPGTGKTQFARSAAAEAGLTAVEVNFEDERGDPLEPRSRQRAYQLCQHVVARTPGHAVVFDEIEDVFDARNGWMRVGNRGDRPGGKAWTNQMLEENATPAIWITNHVGQIDRAYLRRFDYTLELRQPPRSVRRALLEHTCGDLPVSDTWIDRASQIEGLTPAEVESAFRVARLLYAEDQQFALESFLDEQLARQAHLQNRTPPVRRRGSDLLRYDLSMLNTDQPLEPVVRHLAAAGEGSLLLHGVPGTGKTALATHLAEQADRPLIQRPASALLSPYVGMTEKNIARLFRSAEDEGAVVLIDEADSLVGSRETARARWEVSQTNEILVQIEQFHGVVICATNFLGAIDTAALRRFDFKLELRALDPAQREMMFIDLLQTLGADREEVSVEHRERLSRLDDLTPGDFATVARRYHVLGRHQDVDPATILEALASERAMKPEAGKRRAGFA</sequence>
<dbReference type="InterPro" id="IPR003959">
    <property type="entry name" value="ATPase_AAA_core"/>
</dbReference>
<accession>A0A0G3G3F9</accession>
<dbReference type="CDD" id="cd19481">
    <property type="entry name" value="RecA-like_protease"/>
    <property type="match status" value="1"/>
</dbReference>
<feature type="domain" description="AAA+ ATPase" evidence="4">
    <location>
        <begin position="499"/>
        <end position="628"/>
    </location>
</feature>
<dbReference type="PANTHER" id="PTHR23073">
    <property type="entry name" value="26S PROTEASOME REGULATORY SUBUNIT"/>
    <property type="match status" value="1"/>
</dbReference>
<dbReference type="Pfam" id="PF00004">
    <property type="entry name" value="AAA"/>
    <property type="match status" value="2"/>
</dbReference>
<dbReference type="KEGG" id="tvr:TVD_06035"/>
<dbReference type="SUPFAM" id="SSF52540">
    <property type="entry name" value="P-loop containing nucleoside triphosphate hydrolases"/>
    <property type="match status" value="2"/>
</dbReference>